<protein>
    <recommendedName>
        <fullName evidence="6">Yip1 domain-containing protein</fullName>
    </recommendedName>
</protein>
<dbReference type="InterPro" id="IPR006977">
    <property type="entry name" value="Yip1_dom"/>
</dbReference>
<evidence type="ECO:0000259" key="6">
    <source>
        <dbReference type="Pfam" id="PF04893"/>
    </source>
</evidence>
<dbReference type="AlphaFoldDB" id="W4P8Y2"/>
<keyword evidence="3 5" id="KW-1133">Transmembrane helix</keyword>
<evidence type="ECO:0000256" key="2">
    <source>
        <dbReference type="ARBA" id="ARBA00022692"/>
    </source>
</evidence>
<keyword evidence="2 5" id="KW-0812">Transmembrane</keyword>
<evidence type="ECO:0000313" key="8">
    <source>
        <dbReference type="Proteomes" id="UP000018861"/>
    </source>
</evidence>
<sequence>MLTQQFAGYSLVVLFLLQIITGLLPSFRIIAWLLQFYIVYVVWEGAPIVMKVKENDRLKYTLLSSALLILCPAAIEFVFNKLTTLLN</sequence>
<name>W4P8Y2_9BACE</name>
<comment type="caution">
    <text evidence="7">The sequence shown here is derived from an EMBL/GenBank/DDBJ whole genome shotgun (WGS) entry which is preliminary data.</text>
</comment>
<feature type="transmembrane region" description="Helical" evidence="5">
    <location>
        <begin position="62"/>
        <end position="79"/>
    </location>
</feature>
<accession>W4P8Y2</accession>
<reference evidence="7 8" key="1">
    <citation type="journal article" date="2014" name="Genome Announc.">
        <title>Draft Genome Sequences of Three Strains of Bacteroides pyogenes Isolated from a Cat and Swine.</title>
        <authorList>
            <person name="Sakamoto M."/>
            <person name="Oshima K."/>
            <person name="Suda W."/>
            <person name="Kitamura K."/>
            <person name="Iida T."/>
            <person name="Hattori M."/>
            <person name="Ohkuma M."/>
        </authorList>
    </citation>
    <scope>NUCLEOTIDE SEQUENCE [LARGE SCALE GENOMIC DNA]</scope>
    <source>
        <strain evidence="7 8">JCM 6292</strain>
    </source>
</reference>
<evidence type="ECO:0000313" key="7">
    <source>
        <dbReference type="EMBL" id="GAE16256.1"/>
    </source>
</evidence>
<dbReference type="Pfam" id="PF04893">
    <property type="entry name" value="Yip1"/>
    <property type="match status" value="1"/>
</dbReference>
<dbReference type="EMBL" id="BAIQ01000030">
    <property type="protein sequence ID" value="GAE16256.1"/>
    <property type="molecule type" value="Genomic_DNA"/>
</dbReference>
<dbReference type="GO" id="GO:0016020">
    <property type="term" value="C:membrane"/>
    <property type="evidence" value="ECO:0007669"/>
    <property type="project" value="UniProtKB-SubCell"/>
</dbReference>
<feature type="domain" description="Yip1" evidence="6">
    <location>
        <begin position="4"/>
        <end position="73"/>
    </location>
</feature>
<evidence type="ECO:0000256" key="1">
    <source>
        <dbReference type="ARBA" id="ARBA00004141"/>
    </source>
</evidence>
<evidence type="ECO:0000256" key="4">
    <source>
        <dbReference type="ARBA" id="ARBA00023136"/>
    </source>
</evidence>
<dbReference type="Proteomes" id="UP000018861">
    <property type="component" value="Unassembled WGS sequence"/>
</dbReference>
<proteinExistence type="predicted"/>
<keyword evidence="4 5" id="KW-0472">Membrane</keyword>
<evidence type="ECO:0000256" key="5">
    <source>
        <dbReference type="SAM" id="Phobius"/>
    </source>
</evidence>
<feature type="transmembrane region" description="Helical" evidence="5">
    <location>
        <begin position="31"/>
        <end position="50"/>
    </location>
</feature>
<comment type="subcellular location">
    <subcellularLocation>
        <location evidence="1">Membrane</location>
        <topology evidence="1">Multi-pass membrane protein</topology>
    </subcellularLocation>
</comment>
<evidence type="ECO:0000256" key="3">
    <source>
        <dbReference type="ARBA" id="ARBA00022989"/>
    </source>
</evidence>
<organism evidence="7 8">
    <name type="scientific">Bacteroides pyogenes JCM 6292</name>
    <dbReference type="NCBI Taxonomy" id="1235809"/>
    <lineage>
        <taxon>Bacteria</taxon>
        <taxon>Pseudomonadati</taxon>
        <taxon>Bacteroidota</taxon>
        <taxon>Bacteroidia</taxon>
        <taxon>Bacteroidales</taxon>
        <taxon>Bacteroidaceae</taxon>
        <taxon>Bacteroides</taxon>
    </lineage>
</organism>
<feature type="transmembrane region" description="Helical" evidence="5">
    <location>
        <begin position="6"/>
        <end position="24"/>
    </location>
</feature>
<gene>
    <name evidence="7" type="ORF">JCM6292_2658</name>
</gene>